<reference evidence="3" key="1">
    <citation type="submission" date="2013-07" db="EMBL/GenBank/DDBJ databases">
        <title>Sub-species coevolution in mutualistic symbiosis.</title>
        <authorList>
            <person name="Murfin K."/>
            <person name="Klassen J."/>
            <person name="Lee M."/>
            <person name="Forst S."/>
            <person name="Stock P."/>
            <person name="Goodrich-Blair H."/>
        </authorList>
    </citation>
    <scope>NUCLEOTIDE SEQUENCE [LARGE SCALE GENOMIC DNA]</scope>
    <source>
        <strain evidence="3">Kraussei Becker Underwood</strain>
    </source>
</reference>
<accession>A0A077PSY0</accession>
<dbReference type="Proteomes" id="UP000028493">
    <property type="component" value="Unassembled WGS sequence"/>
</dbReference>
<dbReference type="EMBL" id="CBSZ010000155">
    <property type="protein sequence ID" value="CDH24118.1"/>
    <property type="molecule type" value="Genomic_DNA"/>
</dbReference>
<dbReference type="Pfam" id="PF19044">
    <property type="entry name" value="P-loop_TraG"/>
    <property type="match status" value="1"/>
</dbReference>
<feature type="domain" description="TraG P-loop" evidence="2">
    <location>
        <begin position="473"/>
        <end position="838"/>
    </location>
</feature>
<dbReference type="HOGENOM" id="CLU_344787_0_0_6"/>
<evidence type="ECO:0000259" key="2">
    <source>
        <dbReference type="Pfam" id="PF19044"/>
    </source>
</evidence>
<name>A0A077PSY0_XENBV</name>
<comment type="caution">
    <text evidence="3">The sequence shown here is derived from an EMBL/GenBank/DDBJ whole genome shotgun (WGS) entry which is preliminary data.</text>
</comment>
<feature type="coiled-coil region" evidence="1">
    <location>
        <begin position="154"/>
        <end position="181"/>
    </location>
</feature>
<proteinExistence type="predicted"/>
<dbReference type="InterPro" id="IPR027417">
    <property type="entry name" value="P-loop_NTPase"/>
</dbReference>
<keyword evidence="1" id="KW-0175">Coiled coil</keyword>
<evidence type="ECO:0000313" key="3">
    <source>
        <dbReference type="EMBL" id="CDH24118.1"/>
    </source>
</evidence>
<gene>
    <name evidence="3" type="ORF">XBKB1_2380034</name>
</gene>
<dbReference type="RefSeq" id="WP_038196530.1">
    <property type="nucleotide sequence ID" value="NZ_CAWLXS010000232.1"/>
</dbReference>
<sequence length="859" mass="97317">MPSSQYNEQLNLAGHDEEAVYTYTGTVVGGLALTGVDPSSITEPVRKSLSMILRNIIQLLPANVSLSEYYLHYEGAKVKLAEREHPRSQLLSKRRQAFLNKVRNLNNSKLIWTIEIMPDENLNSIFSTTFAKNLFNSIFDPDARKRVGLVFKNKEAYMIEVEEYQKQCRKLHDTLKDLNGRFSFFSPDNVDIGVEGVWRLQKFLANFNPRYLTNKPCPVPTENWDQYTLDAEDVKNVMVDGVPMLKIESVEPVYVRIASIVQQGQKAVPEGAWASDVSGKRPTLLRGNYVFFNRFTTVSALKRSLILTAKENEIYRNQISFSELMNNQVDSDRLENKIKQNPHLKKMQEELMDASNSPDHIGEYVSSIAVFNTDPYKLIESAKEVDRVISDSMTLIWEGVGLEDAYFNMQVCSPKKSYRTMLYNSSQVGAAALFYRSHQGIKTWKKGFDTEEALYVFESDDGTPFYFTPTVGEKNLIIGVGPTRSGKSFLKNVIASHFSKLGGMYSSLDIDQGTLPLANFFKEDGAAFTLSDDIQSGFSTFATPESENDTDFIVHVVEQVKMMVRFNEREEDKYLTPDESNELADAIKSLLRQQFGNQEGRLSVNTLSTLMAKCGNSIRNKMAAFFDNGYYARLFDNEVDAIGVLDKPVAVYNLAAVKDKPQTAQLVQHEIFFRIVRLFESAKYRNLPKMLDIDEAQYTLSVSGAANWAITKARTWFKHGGGMSFWTQNPQHYSNLDEWETLRSAASVFIFTSDPKANTEHYVKAFGISPDEVEIIRNLKRAQQVYIVIPEAQIAKVVNLIVESEQYAICTSTAHEAALAQSIYAETDDIDEAIDRIVDGLKLPKTPIETERDMETMYL</sequence>
<dbReference type="AlphaFoldDB" id="A0A077PSY0"/>
<protein>
    <submittedName>
        <fullName evidence="3">AAA-like domain protein</fullName>
    </submittedName>
</protein>
<evidence type="ECO:0000256" key="1">
    <source>
        <dbReference type="SAM" id="Coils"/>
    </source>
</evidence>
<evidence type="ECO:0000313" key="4">
    <source>
        <dbReference type="Proteomes" id="UP000028493"/>
    </source>
</evidence>
<organism evidence="3 4">
    <name type="scientific">Xenorhabdus bovienii str. kraussei Becker Underwood</name>
    <dbReference type="NCBI Taxonomy" id="1398204"/>
    <lineage>
        <taxon>Bacteria</taxon>
        <taxon>Pseudomonadati</taxon>
        <taxon>Pseudomonadota</taxon>
        <taxon>Gammaproteobacteria</taxon>
        <taxon>Enterobacterales</taxon>
        <taxon>Morganellaceae</taxon>
        <taxon>Xenorhabdus</taxon>
    </lineage>
</organism>
<dbReference type="InterPro" id="IPR043964">
    <property type="entry name" value="P-loop_TraG"/>
</dbReference>
<dbReference type="SUPFAM" id="SSF52540">
    <property type="entry name" value="P-loop containing nucleoside triphosphate hydrolases"/>
    <property type="match status" value="1"/>
</dbReference>
<dbReference type="Gene3D" id="3.40.50.300">
    <property type="entry name" value="P-loop containing nucleotide triphosphate hydrolases"/>
    <property type="match status" value="1"/>
</dbReference>